<keyword evidence="5 7" id="KW-0456">Lyase</keyword>
<keyword evidence="3 7" id="KW-1133">Transmembrane helix</keyword>
<keyword evidence="1 7" id="KW-1003">Cell membrane</keyword>
<dbReference type="InterPro" id="IPR003770">
    <property type="entry name" value="MLTG-like"/>
</dbReference>
<comment type="catalytic activity">
    <reaction evidence="7">
        <text>a peptidoglycan chain = a peptidoglycan chain with N-acetyl-1,6-anhydromuramyl-[peptide] at the reducing end + a peptidoglycan chain with N-acetylglucosamine at the non-reducing end.</text>
        <dbReference type="EC" id="4.2.2.29"/>
    </reaction>
</comment>
<evidence type="ECO:0000313" key="9">
    <source>
        <dbReference type="Proteomes" id="UP000326912"/>
    </source>
</evidence>
<keyword evidence="9" id="KW-1185">Reference proteome</keyword>
<dbReference type="NCBIfam" id="TIGR00247">
    <property type="entry name" value="endolytic transglycosylase MltG"/>
    <property type="match status" value="1"/>
</dbReference>
<dbReference type="GO" id="GO:0008932">
    <property type="term" value="F:lytic endotransglycosylase activity"/>
    <property type="evidence" value="ECO:0007669"/>
    <property type="project" value="UniProtKB-UniRule"/>
</dbReference>
<dbReference type="Gene3D" id="3.30.1490.480">
    <property type="entry name" value="Endolytic murein transglycosylase"/>
    <property type="match status" value="1"/>
</dbReference>
<dbReference type="AlphaFoldDB" id="A0A5J4KQ94"/>
<evidence type="ECO:0000256" key="4">
    <source>
        <dbReference type="ARBA" id="ARBA00023136"/>
    </source>
</evidence>
<dbReference type="PANTHER" id="PTHR30518:SF2">
    <property type="entry name" value="ENDOLYTIC MUREIN TRANSGLYCOSYLASE"/>
    <property type="match status" value="1"/>
</dbReference>
<feature type="site" description="Important for catalytic activity" evidence="7">
    <location>
        <position position="237"/>
    </location>
</feature>
<dbReference type="GO" id="GO:0071555">
    <property type="term" value="P:cell wall organization"/>
    <property type="evidence" value="ECO:0007669"/>
    <property type="project" value="UniProtKB-KW"/>
</dbReference>
<organism evidence="8 9">
    <name type="scientific">Dictyobacter vulcani</name>
    <dbReference type="NCBI Taxonomy" id="2607529"/>
    <lineage>
        <taxon>Bacteria</taxon>
        <taxon>Bacillati</taxon>
        <taxon>Chloroflexota</taxon>
        <taxon>Ktedonobacteria</taxon>
        <taxon>Ktedonobacterales</taxon>
        <taxon>Dictyobacteraceae</taxon>
        <taxon>Dictyobacter</taxon>
    </lineage>
</organism>
<dbReference type="Proteomes" id="UP000326912">
    <property type="component" value="Unassembled WGS sequence"/>
</dbReference>
<evidence type="ECO:0000256" key="2">
    <source>
        <dbReference type="ARBA" id="ARBA00022692"/>
    </source>
</evidence>
<dbReference type="EC" id="4.2.2.29" evidence="7"/>
<name>A0A5J4KQ94_9CHLR</name>
<evidence type="ECO:0000256" key="1">
    <source>
        <dbReference type="ARBA" id="ARBA00022475"/>
    </source>
</evidence>
<gene>
    <name evidence="7" type="primary">mltG</name>
    <name evidence="8" type="ORF">KDW_15380</name>
</gene>
<evidence type="ECO:0000313" key="8">
    <source>
        <dbReference type="EMBL" id="GER87376.1"/>
    </source>
</evidence>
<evidence type="ECO:0000256" key="6">
    <source>
        <dbReference type="ARBA" id="ARBA00023316"/>
    </source>
</evidence>
<evidence type="ECO:0000256" key="7">
    <source>
        <dbReference type="HAMAP-Rule" id="MF_02065"/>
    </source>
</evidence>
<evidence type="ECO:0000256" key="5">
    <source>
        <dbReference type="ARBA" id="ARBA00023239"/>
    </source>
</evidence>
<comment type="similarity">
    <text evidence="7">Belongs to the transglycosylase MltG family.</text>
</comment>
<keyword evidence="6 7" id="KW-0961">Cell wall biogenesis/degradation</keyword>
<dbReference type="EMBL" id="BKZW01000001">
    <property type="protein sequence ID" value="GER87376.1"/>
    <property type="molecule type" value="Genomic_DNA"/>
</dbReference>
<dbReference type="GO" id="GO:0005886">
    <property type="term" value="C:plasma membrane"/>
    <property type="evidence" value="ECO:0007669"/>
    <property type="project" value="UniProtKB-SubCell"/>
</dbReference>
<dbReference type="Pfam" id="PF02618">
    <property type="entry name" value="YceG"/>
    <property type="match status" value="1"/>
</dbReference>
<comment type="function">
    <text evidence="7">Functions as a peptidoglycan terminase that cleaves nascent peptidoglycan strands endolytically to terminate their elongation.</text>
</comment>
<protein>
    <recommendedName>
        <fullName evidence="7">Endolytic murein transglycosylase</fullName>
        <ecNumber evidence="7">4.2.2.29</ecNumber>
    </recommendedName>
    <alternativeName>
        <fullName evidence="7">Peptidoglycan lytic transglycosylase</fullName>
    </alternativeName>
    <alternativeName>
        <fullName evidence="7">Peptidoglycan polymerization terminase</fullName>
    </alternativeName>
</protein>
<keyword evidence="2 7" id="KW-0812">Transmembrane</keyword>
<dbReference type="RefSeq" id="WP_151755381.1">
    <property type="nucleotide sequence ID" value="NZ_BKZW01000001.1"/>
</dbReference>
<dbReference type="HAMAP" id="MF_02065">
    <property type="entry name" value="MltG"/>
    <property type="match status" value="1"/>
</dbReference>
<reference evidence="8 9" key="1">
    <citation type="submission" date="2019-10" db="EMBL/GenBank/DDBJ databases">
        <title>Dictyobacter vulcani sp. nov., within the class Ktedonobacteria, isolated from soil of volcanic Mt. Zao.</title>
        <authorList>
            <person name="Zheng Y."/>
            <person name="Wang C.M."/>
            <person name="Sakai Y."/>
            <person name="Abe K."/>
            <person name="Yokota A."/>
            <person name="Yabe S."/>
        </authorList>
    </citation>
    <scope>NUCLEOTIDE SEQUENCE [LARGE SCALE GENOMIC DNA]</scope>
    <source>
        <strain evidence="8 9">W12</strain>
    </source>
</reference>
<proteinExistence type="inferred from homology"/>
<accession>A0A5J4KQ94</accession>
<dbReference type="GO" id="GO:0009252">
    <property type="term" value="P:peptidoglycan biosynthetic process"/>
    <property type="evidence" value="ECO:0007669"/>
    <property type="project" value="UniProtKB-UniRule"/>
</dbReference>
<evidence type="ECO:0000256" key="3">
    <source>
        <dbReference type="ARBA" id="ARBA00022989"/>
    </source>
</evidence>
<feature type="transmembrane region" description="Helical" evidence="7">
    <location>
        <begin position="7"/>
        <end position="28"/>
    </location>
</feature>
<comment type="caution">
    <text evidence="8">The sequence shown here is derived from an EMBL/GenBank/DDBJ whole genome shotgun (WGS) entry which is preliminary data.</text>
</comment>
<sequence>MRRPRSRAAIFSILVVGILIFLGVLYAWNTANDIFLRPTGTSKTNVTVDIQPGETTAEIAADLQKKGVIRNAYAFIIWARVKGLDKKLEAGVYKKINSSMTISDIIDNLQNGRPDEILVRVKEGKRIEEIANIAAAANLPNFNKEQFLTYAKNVNKYPDANKYPLLLNSVPDGGSMEGLLFPDTYELAPTATARDLLKSMLTEMTDNVTKNHLDQEAKKRNMGVYDFLTLASIVEREAGLHDDKSKIASVYWNRLYTDSGKAQTVGKLQADPTVQYARDSEKTPDKYWLPLEDSGANIAPNSRWNTYSVVGLPPSPICSPGLDSLKAAANPANTNFVYFFTAKDGKTYYQATLQQFQDEMAKHPLQ</sequence>
<comment type="subcellular location">
    <subcellularLocation>
        <location evidence="7">Cell membrane</location>
        <topology evidence="7">Single-pass membrane protein</topology>
    </subcellularLocation>
</comment>
<dbReference type="PANTHER" id="PTHR30518">
    <property type="entry name" value="ENDOLYTIC MUREIN TRANSGLYCOSYLASE"/>
    <property type="match status" value="1"/>
</dbReference>
<keyword evidence="4 7" id="KW-0472">Membrane</keyword>